<dbReference type="PANTHER" id="PTHR45698">
    <property type="entry name" value="TRACE AMINE-ASSOCIATED RECEPTOR 19N-RELATED"/>
    <property type="match status" value="1"/>
</dbReference>
<evidence type="ECO:0000313" key="9">
    <source>
        <dbReference type="Proteomes" id="UP001209878"/>
    </source>
</evidence>
<dbReference type="PROSITE" id="PS50262">
    <property type="entry name" value="G_PROTEIN_RECEP_F1_2"/>
    <property type="match status" value="1"/>
</dbReference>
<feature type="transmembrane region" description="Helical" evidence="6">
    <location>
        <begin position="60"/>
        <end position="78"/>
    </location>
</feature>
<proteinExistence type="inferred from homology"/>
<keyword evidence="5" id="KW-0297">G-protein coupled receptor</keyword>
<dbReference type="Pfam" id="PF00001">
    <property type="entry name" value="7tm_1"/>
    <property type="match status" value="1"/>
</dbReference>
<organism evidence="8 9">
    <name type="scientific">Ridgeia piscesae</name>
    <name type="common">Tubeworm</name>
    <dbReference type="NCBI Taxonomy" id="27915"/>
    <lineage>
        <taxon>Eukaryota</taxon>
        <taxon>Metazoa</taxon>
        <taxon>Spiralia</taxon>
        <taxon>Lophotrochozoa</taxon>
        <taxon>Annelida</taxon>
        <taxon>Polychaeta</taxon>
        <taxon>Sedentaria</taxon>
        <taxon>Canalipalpata</taxon>
        <taxon>Sabellida</taxon>
        <taxon>Siboglinidae</taxon>
        <taxon>Ridgeia</taxon>
    </lineage>
</organism>
<keyword evidence="2 5" id="KW-0812">Transmembrane</keyword>
<evidence type="ECO:0000259" key="7">
    <source>
        <dbReference type="PROSITE" id="PS50262"/>
    </source>
</evidence>
<evidence type="ECO:0000313" key="8">
    <source>
        <dbReference type="EMBL" id="KAK2184306.1"/>
    </source>
</evidence>
<dbReference type="SUPFAM" id="SSF81321">
    <property type="entry name" value="Family A G protein-coupled receptor-like"/>
    <property type="match status" value="1"/>
</dbReference>
<feature type="transmembrane region" description="Helical" evidence="6">
    <location>
        <begin position="190"/>
        <end position="212"/>
    </location>
</feature>
<keyword evidence="5" id="KW-0675">Receptor</keyword>
<keyword evidence="9" id="KW-1185">Reference proteome</keyword>
<gene>
    <name evidence="8" type="ORF">NP493_272g03050</name>
</gene>
<dbReference type="PROSITE" id="PS00237">
    <property type="entry name" value="G_PROTEIN_RECEP_F1_1"/>
    <property type="match status" value="1"/>
</dbReference>
<evidence type="ECO:0000256" key="5">
    <source>
        <dbReference type="RuleBase" id="RU000688"/>
    </source>
</evidence>
<name>A0AAD9NXJ0_RIDPI</name>
<accession>A0AAD9NXJ0</accession>
<evidence type="ECO:0000256" key="4">
    <source>
        <dbReference type="ARBA" id="ARBA00023136"/>
    </source>
</evidence>
<feature type="transmembrane region" description="Helical" evidence="6">
    <location>
        <begin position="291"/>
        <end position="312"/>
    </location>
</feature>
<dbReference type="PRINTS" id="PR00237">
    <property type="entry name" value="GPCRRHODOPSN"/>
</dbReference>
<dbReference type="CDD" id="cd00637">
    <property type="entry name" value="7tm_classA_rhodopsin-like"/>
    <property type="match status" value="1"/>
</dbReference>
<feature type="domain" description="G-protein coupled receptors family 1 profile" evidence="7">
    <location>
        <begin position="39"/>
        <end position="310"/>
    </location>
</feature>
<evidence type="ECO:0000256" key="3">
    <source>
        <dbReference type="ARBA" id="ARBA00022989"/>
    </source>
</evidence>
<dbReference type="InterPro" id="IPR000276">
    <property type="entry name" value="GPCR_Rhodpsn"/>
</dbReference>
<dbReference type="GO" id="GO:0004930">
    <property type="term" value="F:G protein-coupled receptor activity"/>
    <property type="evidence" value="ECO:0007669"/>
    <property type="project" value="UniProtKB-KW"/>
</dbReference>
<feature type="transmembrane region" description="Helical" evidence="6">
    <location>
        <begin position="147"/>
        <end position="170"/>
    </location>
</feature>
<dbReference type="PANTHER" id="PTHR45698:SF1">
    <property type="entry name" value="TRACE AMINE-ASSOCIATED RECEPTOR 13C-LIKE"/>
    <property type="match status" value="1"/>
</dbReference>
<comment type="similarity">
    <text evidence="5">Belongs to the G-protein coupled receptor 1 family.</text>
</comment>
<evidence type="ECO:0000256" key="1">
    <source>
        <dbReference type="ARBA" id="ARBA00004370"/>
    </source>
</evidence>
<dbReference type="Gene3D" id="1.20.1070.10">
    <property type="entry name" value="Rhodopsin 7-helix transmembrane proteins"/>
    <property type="match status" value="1"/>
</dbReference>
<sequence>MASDTDTSSYNDTLGENLRESTGLVTIVYYLIGSVGILGNLLVIVVILNFRAMRSKNVNVLVLNQSFVDMLASVLVVAETHIDTSTYLAGVWGELVCRFWLNTVPLWSLLMASTINILVITLERYVAVVHPLGYRNYNEHAKRRLTAVAMASAWVAGFAFNMATTSSTSAVRQHRCYSMVFFASDTWKKVAGVAAFLFEFLIPLAICVVCYARIVHTLGQKVAPQTGPIVASASLQSQGSTVSRQTKAKMIRNVHKTFGIVVVCAIVLNTGNHCLFLAFNFGYPLDFTGALYHVSVIGAFANCCVNPFIYALKYKMFQQGLKRLFCRYKPAAENTSVYTIHTDCRLQARQDTPHV</sequence>
<keyword evidence="5" id="KW-0807">Transducer</keyword>
<dbReference type="Proteomes" id="UP001209878">
    <property type="component" value="Unassembled WGS sequence"/>
</dbReference>
<keyword evidence="3 6" id="KW-1133">Transmembrane helix</keyword>
<dbReference type="EMBL" id="JAODUO010000272">
    <property type="protein sequence ID" value="KAK2184306.1"/>
    <property type="molecule type" value="Genomic_DNA"/>
</dbReference>
<dbReference type="SMART" id="SM01381">
    <property type="entry name" value="7TM_GPCR_Srsx"/>
    <property type="match status" value="1"/>
</dbReference>
<keyword evidence="4 6" id="KW-0472">Membrane</keyword>
<feature type="transmembrane region" description="Helical" evidence="6">
    <location>
        <begin position="106"/>
        <end position="126"/>
    </location>
</feature>
<feature type="transmembrane region" description="Helical" evidence="6">
    <location>
        <begin position="257"/>
        <end position="279"/>
    </location>
</feature>
<comment type="subcellular location">
    <subcellularLocation>
        <location evidence="1">Membrane</location>
    </subcellularLocation>
</comment>
<dbReference type="InterPro" id="IPR017452">
    <property type="entry name" value="GPCR_Rhodpsn_7TM"/>
</dbReference>
<protein>
    <recommendedName>
        <fullName evidence="7">G-protein coupled receptors family 1 profile domain-containing protein</fullName>
    </recommendedName>
</protein>
<dbReference type="GO" id="GO:0016020">
    <property type="term" value="C:membrane"/>
    <property type="evidence" value="ECO:0007669"/>
    <property type="project" value="UniProtKB-SubCell"/>
</dbReference>
<comment type="caution">
    <text evidence="8">The sequence shown here is derived from an EMBL/GenBank/DDBJ whole genome shotgun (WGS) entry which is preliminary data.</text>
</comment>
<evidence type="ECO:0000256" key="2">
    <source>
        <dbReference type="ARBA" id="ARBA00022692"/>
    </source>
</evidence>
<feature type="transmembrane region" description="Helical" evidence="6">
    <location>
        <begin position="27"/>
        <end position="48"/>
    </location>
</feature>
<evidence type="ECO:0000256" key="6">
    <source>
        <dbReference type="SAM" id="Phobius"/>
    </source>
</evidence>
<dbReference type="AlphaFoldDB" id="A0AAD9NXJ0"/>
<reference evidence="8" key="1">
    <citation type="journal article" date="2023" name="Mol. Biol. Evol.">
        <title>Third-Generation Sequencing Reveals the Adaptive Role of the Epigenome in Three Deep-Sea Polychaetes.</title>
        <authorList>
            <person name="Perez M."/>
            <person name="Aroh O."/>
            <person name="Sun Y."/>
            <person name="Lan Y."/>
            <person name="Juniper S.K."/>
            <person name="Young C.R."/>
            <person name="Angers B."/>
            <person name="Qian P.Y."/>
        </authorList>
    </citation>
    <scope>NUCLEOTIDE SEQUENCE</scope>
    <source>
        <strain evidence="8">R07B-5</strain>
    </source>
</reference>